<dbReference type="Gene3D" id="2.40.50.100">
    <property type="match status" value="1"/>
</dbReference>
<accession>A0A538TSA8</accession>
<sequence>MLVRHLLSQFALALQRCALLERDAEQLRERDALLQVSREITSTLNLDSVLRSVVNTVGAVVENDRAAIVLAKGDRLILRAVSGLPHLDPDQVELFKLRRPLEYLKLSPARLQISADDLESGERPKGSDVFSEYFSSQEMRSFMAIPLKDDQGLLGFLCLESRQDSWSIKPAEGDALDILAGQTTVAIRNAHLYSEIPLRGISLPMARARGQLAGLNALSRTRLAAVGLGALVVALLPVVPQRAGGPTEVRAVLVQNARARDEGVVARVFVHGGERVRQGERLAELEDLELAGRLAGLKGQIEVLRRAVASARRDGDQAAWHSGEIRLEVLERSLDLEERRARAMVLVAPFDGQILELDLDQRIGQRLDAGETFCTIAALGAMGADIEVSEERIGTVRVGQPVALKVVAYPTRSFRGRVTEIGWRARLDRHGAARFLVRARFENPDGALRPGMTGTGKALVGRRSLAALGLEPIVRAFQMGWW</sequence>
<dbReference type="InterPro" id="IPR058647">
    <property type="entry name" value="BSH_CzcB-like"/>
</dbReference>
<evidence type="ECO:0000313" key="4">
    <source>
        <dbReference type="EMBL" id="TMQ66511.1"/>
    </source>
</evidence>
<evidence type="ECO:0000259" key="3">
    <source>
        <dbReference type="SMART" id="SM00065"/>
    </source>
</evidence>
<dbReference type="InterPro" id="IPR003018">
    <property type="entry name" value="GAF"/>
</dbReference>
<dbReference type="SUPFAM" id="SSF55781">
    <property type="entry name" value="GAF domain-like"/>
    <property type="match status" value="1"/>
</dbReference>
<comment type="caution">
    <text evidence="4">The sequence shown here is derived from an EMBL/GenBank/DDBJ whole genome shotgun (WGS) entry which is preliminary data.</text>
</comment>
<dbReference type="Proteomes" id="UP000316609">
    <property type="component" value="Unassembled WGS sequence"/>
</dbReference>
<evidence type="ECO:0000256" key="1">
    <source>
        <dbReference type="ARBA" id="ARBA00004196"/>
    </source>
</evidence>
<evidence type="ECO:0000256" key="2">
    <source>
        <dbReference type="ARBA" id="ARBA00023054"/>
    </source>
</evidence>
<gene>
    <name evidence="4" type="ORF">E6K78_06290</name>
</gene>
<protein>
    <submittedName>
        <fullName evidence="4">HlyD family efflux transporter periplasmic adaptor subunit</fullName>
    </submittedName>
</protein>
<dbReference type="SUPFAM" id="SSF111369">
    <property type="entry name" value="HlyD-like secretion proteins"/>
    <property type="match status" value="1"/>
</dbReference>
<dbReference type="Pfam" id="PF25973">
    <property type="entry name" value="BSH_CzcB"/>
    <property type="match status" value="1"/>
</dbReference>
<dbReference type="InterPro" id="IPR029016">
    <property type="entry name" value="GAF-like_dom_sf"/>
</dbReference>
<dbReference type="EMBL" id="VBOY01000055">
    <property type="protein sequence ID" value="TMQ66511.1"/>
    <property type="molecule type" value="Genomic_DNA"/>
</dbReference>
<comment type="subcellular location">
    <subcellularLocation>
        <location evidence="1">Cell envelope</location>
    </subcellularLocation>
</comment>
<dbReference type="GO" id="GO:0030313">
    <property type="term" value="C:cell envelope"/>
    <property type="evidence" value="ECO:0007669"/>
    <property type="project" value="UniProtKB-SubCell"/>
</dbReference>
<feature type="domain" description="GAF" evidence="3">
    <location>
        <begin position="45"/>
        <end position="197"/>
    </location>
</feature>
<reference evidence="4 5" key="1">
    <citation type="journal article" date="2019" name="Nat. Microbiol.">
        <title>Mediterranean grassland soil C-N compound turnover is dependent on rainfall and depth, and is mediated by genomically divergent microorganisms.</title>
        <authorList>
            <person name="Diamond S."/>
            <person name="Andeer P.F."/>
            <person name="Li Z."/>
            <person name="Crits-Christoph A."/>
            <person name="Burstein D."/>
            <person name="Anantharaman K."/>
            <person name="Lane K.R."/>
            <person name="Thomas B.C."/>
            <person name="Pan C."/>
            <person name="Northen T.R."/>
            <person name="Banfield J.F."/>
        </authorList>
    </citation>
    <scope>NUCLEOTIDE SEQUENCE [LARGE SCALE GENOMIC DNA]</scope>
    <source>
        <strain evidence="4">WS_8</strain>
    </source>
</reference>
<dbReference type="Gene3D" id="3.30.450.40">
    <property type="match status" value="1"/>
</dbReference>
<dbReference type="InterPro" id="IPR058792">
    <property type="entry name" value="Beta-barrel_RND_2"/>
</dbReference>
<organism evidence="4 5">
    <name type="scientific">Eiseniibacteriota bacterium</name>
    <dbReference type="NCBI Taxonomy" id="2212470"/>
    <lineage>
        <taxon>Bacteria</taxon>
        <taxon>Candidatus Eiseniibacteriota</taxon>
    </lineage>
</organism>
<dbReference type="InterPro" id="IPR050465">
    <property type="entry name" value="UPF0194_transport"/>
</dbReference>
<keyword evidence="2" id="KW-0175">Coiled coil</keyword>
<dbReference type="PANTHER" id="PTHR32347">
    <property type="entry name" value="EFFLUX SYSTEM COMPONENT YKNX-RELATED"/>
    <property type="match status" value="1"/>
</dbReference>
<dbReference type="Gene3D" id="2.40.30.170">
    <property type="match status" value="1"/>
</dbReference>
<dbReference type="Pfam" id="PF01590">
    <property type="entry name" value="GAF"/>
    <property type="match status" value="1"/>
</dbReference>
<dbReference type="AlphaFoldDB" id="A0A538TSA8"/>
<proteinExistence type="predicted"/>
<name>A0A538TSA8_UNCEI</name>
<dbReference type="Pfam" id="PF25954">
    <property type="entry name" value="Beta-barrel_RND_2"/>
    <property type="match status" value="1"/>
</dbReference>
<dbReference type="SMART" id="SM00065">
    <property type="entry name" value="GAF"/>
    <property type="match status" value="1"/>
</dbReference>
<evidence type="ECO:0000313" key="5">
    <source>
        <dbReference type="Proteomes" id="UP000316609"/>
    </source>
</evidence>